<dbReference type="Ensembl" id="ENSUAMT00000019403.1">
    <property type="protein sequence ID" value="ENSUAMP00000017346.1"/>
    <property type="gene ID" value="ENSUAMG00000013753.1"/>
</dbReference>
<accession>A0A452RF07</accession>
<dbReference type="GeneTree" id="ENSGT00900000141269"/>
<dbReference type="Gene3D" id="1.20.920.50">
    <property type="match status" value="1"/>
</dbReference>
<organism evidence="6 7">
    <name type="scientific">Ursus americanus</name>
    <name type="common">American black bear</name>
    <name type="synonym">Euarctos americanus</name>
    <dbReference type="NCBI Taxonomy" id="9643"/>
    <lineage>
        <taxon>Eukaryota</taxon>
        <taxon>Metazoa</taxon>
        <taxon>Chordata</taxon>
        <taxon>Craniata</taxon>
        <taxon>Vertebrata</taxon>
        <taxon>Euteleostomi</taxon>
        <taxon>Mammalia</taxon>
        <taxon>Eutheria</taxon>
        <taxon>Laurasiatheria</taxon>
        <taxon>Carnivora</taxon>
        <taxon>Caniformia</taxon>
        <taxon>Ursidae</taxon>
        <taxon>Ursus</taxon>
    </lineage>
</organism>
<keyword evidence="3" id="KW-0964">Secreted</keyword>
<protein>
    <submittedName>
        <fullName evidence="6">Uncharacterized protein</fullName>
    </submittedName>
</protein>
<dbReference type="PANTHER" id="PTHR31708">
    <property type="entry name" value="ABPBG26-RELATED"/>
    <property type="match status" value="1"/>
</dbReference>
<dbReference type="PANTHER" id="PTHR31708:SF0">
    <property type="entry name" value="ABPBG26-RELATED"/>
    <property type="match status" value="1"/>
</dbReference>
<evidence type="ECO:0000256" key="5">
    <source>
        <dbReference type="SAM" id="SignalP"/>
    </source>
</evidence>
<evidence type="ECO:0000313" key="6">
    <source>
        <dbReference type="Ensembl" id="ENSUAMP00000017346.1"/>
    </source>
</evidence>
<dbReference type="InterPro" id="IPR015332">
    <property type="entry name" value="CH2-like"/>
</dbReference>
<keyword evidence="4 5" id="KW-0732">Signal</keyword>
<evidence type="ECO:0000256" key="2">
    <source>
        <dbReference type="ARBA" id="ARBA00008650"/>
    </source>
</evidence>
<reference evidence="6" key="3">
    <citation type="submission" date="2025-09" db="UniProtKB">
        <authorList>
            <consortium name="Ensembl"/>
        </authorList>
    </citation>
    <scope>IDENTIFICATION</scope>
</reference>
<name>A0A452RF07_URSAM</name>
<evidence type="ECO:0000256" key="4">
    <source>
        <dbReference type="ARBA" id="ARBA00022729"/>
    </source>
</evidence>
<evidence type="ECO:0000313" key="7">
    <source>
        <dbReference type="Proteomes" id="UP000291022"/>
    </source>
</evidence>
<dbReference type="InterPro" id="IPR053723">
    <property type="entry name" value="Secretoglobin_Domain_sf"/>
</dbReference>
<dbReference type="InterPro" id="IPR035960">
    <property type="entry name" value="Secretoglobin_sf"/>
</dbReference>
<comment type="subcellular location">
    <subcellularLocation>
        <location evidence="1">Secreted</location>
    </subcellularLocation>
</comment>
<proteinExistence type="inferred from homology"/>
<reference evidence="7" key="1">
    <citation type="submission" date="2016-06" db="EMBL/GenBank/DDBJ databases">
        <title>De novo assembly and RNA-Seq shows season-dependent expression and editing in black bear kidneys.</title>
        <authorList>
            <person name="Korstanje R."/>
            <person name="Srivastava A."/>
            <person name="Sarsani V.K."/>
            <person name="Sheehan S.M."/>
            <person name="Seger R.L."/>
            <person name="Barter M.E."/>
            <person name="Lindqvist C."/>
            <person name="Brody L.C."/>
            <person name="Mullikin J.C."/>
        </authorList>
    </citation>
    <scope>NUCLEOTIDE SEQUENCE [LARGE SCALE GENOMIC DNA]</scope>
</reference>
<dbReference type="AlphaFoldDB" id="A0A452RF07"/>
<feature type="chain" id="PRO_5019341144" evidence="5">
    <location>
        <begin position="18"/>
        <end position="116"/>
    </location>
</feature>
<feature type="signal peptide" evidence="5">
    <location>
        <begin position="1"/>
        <end position="17"/>
    </location>
</feature>
<evidence type="ECO:0000256" key="3">
    <source>
        <dbReference type="ARBA" id="ARBA00022525"/>
    </source>
</evidence>
<comment type="similarity">
    <text evidence="2">Belongs to the secretoglobin family.</text>
</comment>
<dbReference type="PROSITE" id="PS51311">
    <property type="entry name" value="SCGB"/>
    <property type="match status" value="1"/>
</dbReference>
<reference evidence="6" key="2">
    <citation type="submission" date="2025-08" db="UniProtKB">
        <authorList>
            <consortium name="Ensembl"/>
        </authorList>
    </citation>
    <scope>IDENTIFICATION</scope>
</reference>
<keyword evidence="7" id="KW-1185">Reference proteome</keyword>
<dbReference type="GO" id="GO:0005615">
    <property type="term" value="C:extracellular space"/>
    <property type="evidence" value="ECO:0007669"/>
    <property type="project" value="InterPro"/>
</dbReference>
<evidence type="ECO:0000256" key="1">
    <source>
        <dbReference type="ARBA" id="ARBA00004613"/>
    </source>
</evidence>
<dbReference type="Pfam" id="PF09252">
    <property type="entry name" value="Feld-I_B"/>
    <property type="match status" value="1"/>
</dbReference>
<dbReference type="OMA" id="DCYNEKG"/>
<dbReference type="InterPro" id="IPR016126">
    <property type="entry name" value="Secretoglobin"/>
</dbReference>
<dbReference type="SUPFAM" id="SSF48201">
    <property type="entry name" value="Uteroglobin-like"/>
    <property type="match status" value="1"/>
</dbReference>
<sequence>MKGTLFVLALLVTQELGIEMVKSCPIFYTVFGSVAGGSKSQLDFNLGLVNATKPEKEALEKIQDCYNEKGLKAKVLDLDVMVISILSPHPHPEDTHAAYCKIAHTNRPRSQGLHDR</sequence>
<dbReference type="Proteomes" id="UP000291022">
    <property type="component" value="Unassembled WGS sequence"/>
</dbReference>